<evidence type="ECO:0000256" key="1">
    <source>
        <dbReference type="ARBA" id="ARBA00006754"/>
    </source>
</evidence>
<reference evidence="6 7" key="1">
    <citation type="submission" date="2019-11" db="EMBL/GenBank/DDBJ databases">
        <title>FDA dAtabase for Regulatory Grade micrObial Sequences (FDA-ARGOS): Supporting development and validation of Infectious Disease Dx tests.</title>
        <authorList>
            <person name="Turner S."/>
            <person name="Byrd R."/>
            <person name="Tallon L."/>
            <person name="Sadzewicz L."/>
            <person name="Vavikolanu K."/>
            <person name="Mehta A."/>
            <person name="Aluvathingal J."/>
            <person name="Nadendla S."/>
            <person name="Myers T."/>
            <person name="Yan Y."/>
            <person name="Sichtig H."/>
        </authorList>
    </citation>
    <scope>NUCLEOTIDE SEQUENCE [LARGE SCALE GENOMIC DNA]</scope>
    <source>
        <strain evidence="6 7">FDAARGOS_739</strain>
    </source>
</reference>
<feature type="domain" description="PucR C-terminal helix-turn-helix" evidence="4">
    <location>
        <begin position="497"/>
        <end position="553"/>
    </location>
</feature>
<dbReference type="InterPro" id="IPR025736">
    <property type="entry name" value="PucR_C-HTH_dom"/>
</dbReference>
<dbReference type="Pfam" id="PF07905">
    <property type="entry name" value="PucR"/>
    <property type="match status" value="1"/>
</dbReference>
<dbReference type="PANTHER" id="PTHR33744">
    <property type="entry name" value="CARBOHYDRATE DIACID REGULATOR"/>
    <property type="match status" value="1"/>
</dbReference>
<protein>
    <submittedName>
        <fullName evidence="6">PucR family transcriptional regulator</fullName>
    </submittedName>
</protein>
<dbReference type="InterPro" id="IPR051448">
    <property type="entry name" value="CdaR-like_regulators"/>
</dbReference>
<name>A0AAP9SA88_9FIRM</name>
<proteinExistence type="inferred from homology"/>
<organism evidence="6 7">
    <name type="scientific">Enterocloster clostridioformis</name>
    <dbReference type="NCBI Taxonomy" id="1531"/>
    <lineage>
        <taxon>Bacteria</taxon>
        <taxon>Bacillati</taxon>
        <taxon>Bacillota</taxon>
        <taxon>Clostridia</taxon>
        <taxon>Lachnospirales</taxon>
        <taxon>Lachnospiraceae</taxon>
        <taxon>Enterocloster</taxon>
    </lineage>
</organism>
<dbReference type="Pfam" id="PF17853">
    <property type="entry name" value="GGDEF_2"/>
    <property type="match status" value="1"/>
</dbReference>
<evidence type="ECO:0000259" key="4">
    <source>
        <dbReference type="Pfam" id="PF13556"/>
    </source>
</evidence>
<feature type="domain" description="CdaR GGDEF-like" evidence="5">
    <location>
        <begin position="312"/>
        <end position="444"/>
    </location>
</feature>
<dbReference type="Pfam" id="PF13556">
    <property type="entry name" value="HTH_30"/>
    <property type="match status" value="1"/>
</dbReference>
<dbReference type="GeneID" id="57964642"/>
<dbReference type="EMBL" id="CP050964">
    <property type="protein sequence ID" value="QIX93674.1"/>
    <property type="molecule type" value="Genomic_DNA"/>
</dbReference>
<dbReference type="AlphaFoldDB" id="A0AAP9SA88"/>
<dbReference type="RefSeq" id="WP_002583964.1">
    <property type="nucleotide sequence ID" value="NZ_CABKQO010000001.1"/>
</dbReference>
<sequence length="564" mass="65064">MVTVANFTSDLEQIRCVAGFRGTNRKITSFSIIDTPEILDWLHGGEFVVDSGYITFHNPSILKGFVASLKEKGCAALGVKLHRYHNEIPNIILEDGNKLDFPIYELPYNLYFCDFAYTIHKRMFEEQLDEMYHVSIAYKDIVDSLSKYKVPERMLSELSLVLKNPVFLTNSRFELIDYSYGPNDNFSSHTPPPHPIPIPNPKKSPSPKSNPQESWIGLDENMRQKLLKKYQQQPYQFHHFSIDGSNGETNCTMLYSGNIDGDAAFLVIPEINKLEDWHYKVIKDISALFQLTACNKINTQDFAASVIMAQSNSTDTILRYCKMYNFDYAKQRICLAVELNNSMSISSTRRYIIRDIFASITSWITNTYGCKVFFLKTHTHYVLYLLFSNDVSQETAEYQAAESAKKIHQFFGRDNISTLIGISLYASDPQQISKAFFQAIDAINLGQKLYPAEYVFLFRTIQVYQWLSTMPQENLTEMYMETVEPLCRASNADVNYVQVLRAYIENHYNISKTASDLHIHRNTMMNYMARIQELLPYNIGQPENRLKLQIGIHAMYLLDKQNES</sequence>
<feature type="domain" description="Purine catabolism PurC-like" evidence="3">
    <location>
        <begin position="11"/>
        <end position="121"/>
    </location>
</feature>
<feature type="region of interest" description="Disordered" evidence="2">
    <location>
        <begin position="184"/>
        <end position="214"/>
    </location>
</feature>
<gene>
    <name evidence="6" type="ORF">FOC47_25930</name>
</gene>
<feature type="compositionally biased region" description="Pro residues" evidence="2">
    <location>
        <begin position="190"/>
        <end position="204"/>
    </location>
</feature>
<dbReference type="PANTHER" id="PTHR33744:SF1">
    <property type="entry name" value="DNA-BINDING TRANSCRIPTIONAL ACTIVATOR ADER"/>
    <property type="match status" value="1"/>
</dbReference>
<dbReference type="InterPro" id="IPR012914">
    <property type="entry name" value="PucR_dom"/>
</dbReference>
<dbReference type="InterPro" id="IPR041522">
    <property type="entry name" value="CdaR_GGDEF"/>
</dbReference>
<evidence type="ECO:0000259" key="3">
    <source>
        <dbReference type="Pfam" id="PF07905"/>
    </source>
</evidence>
<evidence type="ECO:0000313" key="6">
    <source>
        <dbReference type="EMBL" id="QIX93674.1"/>
    </source>
</evidence>
<comment type="similarity">
    <text evidence="1">Belongs to the CdaR family.</text>
</comment>
<dbReference type="Gene3D" id="1.10.10.2840">
    <property type="entry name" value="PucR C-terminal helix-turn-helix domain"/>
    <property type="match status" value="1"/>
</dbReference>
<accession>A0AAP9SA88</accession>
<dbReference type="Proteomes" id="UP000501069">
    <property type="component" value="Chromosome"/>
</dbReference>
<evidence type="ECO:0000256" key="2">
    <source>
        <dbReference type="SAM" id="MobiDB-lite"/>
    </source>
</evidence>
<evidence type="ECO:0000313" key="7">
    <source>
        <dbReference type="Proteomes" id="UP000501069"/>
    </source>
</evidence>
<evidence type="ECO:0000259" key="5">
    <source>
        <dbReference type="Pfam" id="PF17853"/>
    </source>
</evidence>
<dbReference type="InterPro" id="IPR042070">
    <property type="entry name" value="PucR_C-HTH_sf"/>
</dbReference>